<dbReference type="SUPFAM" id="SSF69786">
    <property type="entry name" value="YggU-like"/>
    <property type="match status" value="1"/>
</dbReference>
<dbReference type="AlphaFoldDB" id="A0A1F6EIK5"/>
<accession>A0A1F6EIK5</accession>
<dbReference type="SMART" id="SM01152">
    <property type="entry name" value="DUF167"/>
    <property type="match status" value="1"/>
</dbReference>
<dbReference type="Pfam" id="PF02594">
    <property type="entry name" value="DUF167"/>
    <property type="match status" value="1"/>
</dbReference>
<evidence type="ECO:0000313" key="3">
    <source>
        <dbReference type="Proteomes" id="UP000178587"/>
    </source>
</evidence>
<organism evidence="2 3">
    <name type="scientific">Candidatus Kaiserbacteria bacterium RIFCSPLOWO2_01_FULL_50_24</name>
    <dbReference type="NCBI Taxonomy" id="1798507"/>
    <lineage>
        <taxon>Bacteria</taxon>
        <taxon>Candidatus Kaiseribacteriota</taxon>
    </lineage>
</organism>
<proteinExistence type="inferred from homology"/>
<evidence type="ECO:0000256" key="1">
    <source>
        <dbReference type="ARBA" id="ARBA00010364"/>
    </source>
</evidence>
<gene>
    <name evidence="2" type="ORF">A3A34_01240</name>
</gene>
<dbReference type="Gene3D" id="3.30.1200.10">
    <property type="entry name" value="YggU-like"/>
    <property type="match status" value="1"/>
</dbReference>
<evidence type="ECO:0000313" key="2">
    <source>
        <dbReference type="EMBL" id="OGG73469.1"/>
    </source>
</evidence>
<comment type="similarity">
    <text evidence="1">Belongs to the UPF0235 family.</text>
</comment>
<dbReference type="EMBL" id="MFLU01000018">
    <property type="protein sequence ID" value="OGG73469.1"/>
    <property type="molecule type" value="Genomic_DNA"/>
</dbReference>
<protein>
    <submittedName>
        <fullName evidence="2">Uncharacterized protein</fullName>
    </submittedName>
</protein>
<dbReference type="InterPro" id="IPR003746">
    <property type="entry name" value="DUF167"/>
</dbReference>
<name>A0A1F6EIK5_9BACT</name>
<dbReference type="InterPro" id="IPR036591">
    <property type="entry name" value="YggU-like_sf"/>
</dbReference>
<sequence>MTRETREPSTFSTPRGVKLYGSEEYTCTLRQERECLKVLGEKLVHAKVEPGAKRESFVEKLPDIFEIAVREEAKHNAANTRVCELLAQHFGVSGKAVSIRAGHRSPNKMLRIMIQ</sequence>
<dbReference type="NCBIfam" id="TIGR00251">
    <property type="entry name" value="DUF167 family protein"/>
    <property type="match status" value="1"/>
</dbReference>
<dbReference type="Proteomes" id="UP000178587">
    <property type="component" value="Unassembled WGS sequence"/>
</dbReference>
<reference evidence="2 3" key="1">
    <citation type="journal article" date="2016" name="Nat. Commun.">
        <title>Thousands of microbial genomes shed light on interconnected biogeochemical processes in an aquifer system.</title>
        <authorList>
            <person name="Anantharaman K."/>
            <person name="Brown C.T."/>
            <person name="Hug L.A."/>
            <person name="Sharon I."/>
            <person name="Castelle C.J."/>
            <person name="Probst A.J."/>
            <person name="Thomas B.C."/>
            <person name="Singh A."/>
            <person name="Wilkins M.J."/>
            <person name="Karaoz U."/>
            <person name="Brodie E.L."/>
            <person name="Williams K.H."/>
            <person name="Hubbard S.S."/>
            <person name="Banfield J.F."/>
        </authorList>
    </citation>
    <scope>NUCLEOTIDE SEQUENCE [LARGE SCALE GENOMIC DNA]</scope>
</reference>
<comment type="caution">
    <text evidence="2">The sequence shown here is derived from an EMBL/GenBank/DDBJ whole genome shotgun (WGS) entry which is preliminary data.</text>
</comment>
<dbReference type="STRING" id="1798507.A3A34_01240"/>